<protein>
    <submittedName>
        <fullName evidence="1">Uncharacterized protein</fullName>
    </submittedName>
</protein>
<name>A0AAD5QWR5_PARTN</name>
<dbReference type="Proteomes" id="UP001196413">
    <property type="component" value="Unassembled WGS sequence"/>
</dbReference>
<dbReference type="EMBL" id="JAHQIW010004956">
    <property type="protein sequence ID" value="KAJ1364377.1"/>
    <property type="molecule type" value="Genomic_DNA"/>
</dbReference>
<comment type="caution">
    <text evidence="1">The sequence shown here is derived from an EMBL/GenBank/DDBJ whole genome shotgun (WGS) entry which is preliminary data.</text>
</comment>
<proteinExistence type="predicted"/>
<sequence>MELNREQKRLLMLHKYKVGTNAADTVRRINEAWGEGARVLTHFITSACDPATFSTIQRICQEPTVNGLFCVVDILIEPCDADRHWIPPVGGALNGNLELDIFPWHMLAPNSLQLNHFK</sequence>
<evidence type="ECO:0000313" key="1">
    <source>
        <dbReference type="EMBL" id="KAJ1364377.1"/>
    </source>
</evidence>
<dbReference type="AlphaFoldDB" id="A0AAD5QWR5"/>
<organism evidence="1 2">
    <name type="scientific">Parelaphostrongylus tenuis</name>
    <name type="common">Meningeal worm</name>
    <dbReference type="NCBI Taxonomy" id="148309"/>
    <lineage>
        <taxon>Eukaryota</taxon>
        <taxon>Metazoa</taxon>
        <taxon>Ecdysozoa</taxon>
        <taxon>Nematoda</taxon>
        <taxon>Chromadorea</taxon>
        <taxon>Rhabditida</taxon>
        <taxon>Rhabditina</taxon>
        <taxon>Rhabditomorpha</taxon>
        <taxon>Strongyloidea</taxon>
        <taxon>Metastrongylidae</taxon>
        <taxon>Parelaphostrongylus</taxon>
    </lineage>
</organism>
<evidence type="ECO:0000313" key="2">
    <source>
        <dbReference type="Proteomes" id="UP001196413"/>
    </source>
</evidence>
<keyword evidence="2" id="KW-1185">Reference proteome</keyword>
<accession>A0AAD5QWR5</accession>
<reference evidence="1" key="1">
    <citation type="submission" date="2021-06" db="EMBL/GenBank/DDBJ databases">
        <title>Parelaphostrongylus tenuis whole genome reference sequence.</title>
        <authorList>
            <person name="Garwood T.J."/>
            <person name="Larsen P.A."/>
            <person name="Fountain-Jones N.M."/>
            <person name="Garbe J.R."/>
            <person name="Macchietto M.G."/>
            <person name="Kania S.A."/>
            <person name="Gerhold R.W."/>
            <person name="Richards J.E."/>
            <person name="Wolf T.M."/>
        </authorList>
    </citation>
    <scope>NUCLEOTIDE SEQUENCE</scope>
    <source>
        <strain evidence="1">MNPRO001-30</strain>
        <tissue evidence="1">Meninges</tissue>
    </source>
</reference>
<gene>
    <name evidence="1" type="ORF">KIN20_024466</name>
</gene>